<dbReference type="AlphaFoldDB" id="A0A852SX90"/>
<reference evidence="1 2" key="1">
    <citation type="submission" date="2020-07" db="EMBL/GenBank/DDBJ databases">
        <title>Sequencing the genomes of 1000 actinobacteria strains.</title>
        <authorList>
            <person name="Klenk H.-P."/>
        </authorList>
    </citation>
    <scope>NUCLEOTIDE SEQUENCE [LARGE SCALE GENOMIC DNA]</scope>
    <source>
        <strain evidence="1 2">DSM 23871</strain>
    </source>
</reference>
<dbReference type="EMBL" id="JACCBJ010000001">
    <property type="protein sequence ID" value="NYD73325.1"/>
    <property type="molecule type" value="Genomic_DNA"/>
</dbReference>
<proteinExistence type="predicted"/>
<dbReference type="Proteomes" id="UP000589620">
    <property type="component" value="Unassembled WGS sequence"/>
</dbReference>
<dbReference type="RefSeq" id="WP_089911432.1">
    <property type="nucleotide sequence ID" value="NZ_BAAAPX010000001.1"/>
</dbReference>
<evidence type="ECO:0000313" key="2">
    <source>
        <dbReference type="Proteomes" id="UP000589620"/>
    </source>
</evidence>
<protein>
    <submittedName>
        <fullName evidence="1">Uncharacterized protein</fullName>
    </submittedName>
</protein>
<comment type="caution">
    <text evidence="1">The sequence shown here is derived from an EMBL/GenBank/DDBJ whole genome shotgun (WGS) entry which is preliminary data.</text>
</comment>
<evidence type="ECO:0000313" key="1">
    <source>
        <dbReference type="EMBL" id="NYD73325.1"/>
    </source>
</evidence>
<organism evidence="1 2">
    <name type="scientific">Leifsonia soli</name>
    <dbReference type="NCBI Taxonomy" id="582665"/>
    <lineage>
        <taxon>Bacteria</taxon>
        <taxon>Bacillati</taxon>
        <taxon>Actinomycetota</taxon>
        <taxon>Actinomycetes</taxon>
        <taxon>Micrococcales</taxon>
        <taxon>Microbacteriaceae</taxon>
        <taxon>Leifsonia</taxon>
    </lineage>
</organism>
<sequence>MTAVLVTTYRPFTHRVALRVGRALTAWGARPLPHGLGHADRVERIERTRDTAALTLPQLPR</sequence>
<accession>A0A852SX90</accession>
<name>A0A852SX90_9MICO</name>
<gene>
    <name evidence="1" type="ORF">BJ963_000844</name>
</gene>
<keyword evidence="2" id="KW-1185">Reference proteome</keyword>